<accession>A0A345IMT7</accession>
<keyword evidence="4" id="KW-0067">ATP-binding</keyword>
<dbReference type="InterPro" id="IPR027417">
    <property type="entry name" value="P-loop_NTPase"/>
</dbReference>
<dbReference type="GO" id="GO:0004386">
    <property type="term" value="F:helicase activity"/>
    <property type="evidence" value="ECO:0007669"/>
    <property type="project" value="UniProtKB-KW"/>
</dbReference>
<dbReference type="SUPFAM" id="SSF51294">
    <property type="entry name" value="Hedgehog/intein (Hint) domain"/>
    <property type="match status" value="1"/>
</dbReference>
<dbReference type="GO" id="GO:0031297">
    <property type="term" value="P:replication fork processing"/>
    <property type="evidence" value="ECO:0007669"/>
    <property type="project" value="TreeGrafter"/>
</dbReference>
<evidence type="ECO:0000313" key="6">
    <source>
        <dbReference type="Proteomes" id="UP000253744"/>
    </source>
</evidence>
<dbReference type="Proteomes" id="UP000253744">
    <property type="component" value="Plasmid pDrdI"/>
</dbReference>
<dbReference type="PROSITE" id="PS50817">
    <property type="entry name" value="INTEIN_N_TER"/>
    <property type="match status" value="1"/>
</dbReference>
<dbReference type="PANTHER" id="PTHR45766:SF3">
    <property type="entry name" value="DNA ANNEALING HELICASE AND ENDONUCLEASE ZRANB3"/>
    <property type="match status" value="1"/>
</dbReference>
<keyword evidence="1" id="KW-0547">Nucleotide-binding</keyword>
<dbReference type="EMBL" id="CP031163">
    <property type="protein sequence ID" value="AXH01010.1"/>
    <property type="molecule type" value="Genomic_DNA"/>
</dbReference>
<name>A0A345IMT7_9DEIO</name>
<gene>
    <name evidence="5" type="ORF">DVJ83_18100</name>
</gene>
<dbReference type="InterPro" id="IPR006141">
    <property type="entry name" value="Intein_N"/>
</dbReference>
<dbReference type="GO" id="GO:0016787">
    <property type="term" value="F:hydrolase activity"/>
    <property type="evidence" value="ECO:0007669"/>
    <property type="project" value="UniProtKB-KW"/>
</dbReference>
<dbReference type="GO" id="GO:0005524">
    <property type="term" value="F:ATP binding"/>
    <property type="evidence" value="ECO:0007669"/>
    <property type="project" value="UniProtKB-KW"/>
</dbReference>
<organism evidence="5 6">
    <name type="scientific">Deinococcus wulumuqiensis</name>
    <dbReference type="NCBI Taxonomy" id="980427"/>
    <lineage>
        <taxon>Bacteria</taxon>
        <taxon>Thermotogati</taxon>
        <taxon>Deinococcota</taxon>
        <taxon>Deinococci</taxon>
        <taxon>Deinococcales</taxon>
        <taxon>Deinococcaceae</taxon>
        <taxon>Deinococcus</taxon>
    </lineage>
</organism>
<evidence type="ECO:0000256" key="2">
    <source>
        <dbReference type="ARBA" id="ARBA00022801"/>
    </source>
</evidence>
<evidence type="ECO:0000256" key="1">
    <source>
        <dbReference type="ARBA" id="ARBA00022741"/>
    </source>
</evidence>
<proteinExistence type="predicted"/>
<sequence length="396" mass="44743">MREGGGGVPVSTITPIDTRPLDALALFQMLAVDEVFGTPKAFKETYCGPRLVRVQVPVKVGRRTVYESRQITTYQGASHTAQLHALLARQPWYIRRTKKRLIEQGEMQPKTVNGVDWYDYASVPQPDRIELSGDWQTAYDLAVTQFAQYVMALLAQEHPDWDTLTADQIVALLERKLANVLPKLTLLRQVLGAPKLGAVCERARALNAAGEQVVIIAHHREVVDEYVRRLCRGRELKIQGGMSTREVEAVKRYFNSHGAAEAPVIVLSQDAAKLGHTLCLQRKLAGLPECAHVLIAEEGYNPGPEAQAMDRCILEGQRVITERGFLPIEQVVIGDRVLTHRGNWKRVLDTARRTHRGLVTEITYTRYDEPLRCTHDHRLFVRRGDQARSVFFPKRF</sequence>
<evidence type="ECO:0000313" key="5">
    <source>
        <dbReference type="EMBL" id="AXH01010.1"/>
    </source>
</evidence>
<evidence type="ECO:0000256" key="3">
    <source>
        <dbReference type="ARBA" id="ARBA00022806"/>
    </source>
</evidence>
<keyword evidence="3" id="KW-0347">Helicase</keyword>
<protein>
    <recommendedName>
        <fullName evidence="7">Hint domain-containing protein</fullName>
    </recommendedName>
</protein>
<dbReference type="GO" id="GO:0006281">
    <property type="term" value="P:DNA repair"/>
    <property type="evidence" value="ECO:0007669"/>
    <property type="project" value="TreeGrafter"/>
</dbReference>
<geneLocation type="plasmid" evidence="6">
    <name>pdrdi</name>
</geneLocation>
<evidence type="ECO:0000256" key="4">
    <source>
        <dbReference type="ARBA" id="ARBA00022840"/>
    </source>
</evidence>
<dbReference type="CDD" id="cd00081">
    <property type="entry name" value="Hint"/>
    <property type="match status" value="1"/>
</dbReference>
<dbReference type="Gene3D" id="3.40.50.300">
    <property type="entry name" value="P-loop containing nucleotide triphosphate hydrolases"/>
    <property type="match status" value="1"/>
</dbReference>
<dbReference type="KEGG" id="dwu:DVJ83_18100"/>
<dbReference type="SUPFAM" id="SSF52540">
    <property type="entry name" value="P-loop containing nucleoside triphosphate hydrolases"/>
    <property type="match status" value="1"/>
</dbReference>
<reference evidence="5 6" key="1">
    <citation type="submission" date="2018-07" db="EMBL/GenBank/DDBJ databases">
        <title>Complete Genome and Methylome Analysis of Deinococcus wulumuqiensis NEB 479.</title>
        <authorList>
            <person name="Fomenkov A."/>
            <person name="Luyten Y."/>
            <person name="Vincze T."/>
            <person name="Anton B.P."/>
            <person name="Clark T."/>
            <person name="Roberts R.J."/>
            <person name="Morgan R.D."/>
        </authorList>
    </citation>
    <scope>NUCLEOTIDE SEQUENCE [LARGE SCALE GENOMIC DNA]</scope>
    <source>
        <strain evidence="5 6">NEB 479</strain>
        <plasmid evidence="6">Plasmid pdrdi</plasmid>
    </source>
</reference>
<dbReference type="PANTHER" id="PTHR45766">
    <property type="entry name" value="DNA ANNEALING HELICASE AND ENDONUCLEASE ZRANB3 FAMILY MEMBER"/>
    <property type="match status" value="1"/>
</dbReference>
<dbReference type="AlphaFoldDB" id="A0A345IMT7"/>
<dbReference type="GO" id="GO:0004520">
    <property type="term" value="F:DNA endonuclease activity"/>
    <property type="evidence" value="ECO:0007669"/>
    <property type="project" value="TreeGrafter"/>
</dbReference>
<keyword evidence="2" id="KW-0378">Hydrolase</keyword>
<keyword evidence="5" id="KW-0614">Plasmid</keyword>
<dbReference type="GO" id="GO:0016539">
    <property type="term" value="P:intein-mediated protein splicing"/>
    <property type="evidence" value="ECO:0007669"/>
    <property type="project" value="InterPro"/>
</dbReference>
<evidence type="ECO:0008006" key="7">
    <source>
        <dbReference type="Google" id="ProtNLM"/>
    </source>
</evidence>
<dbReference type="InterPro" id="IPR036844">
    <property type="entry name" value="Hint_dom_sf"/>
</dbReference>